<dbReference type="InterPro" id="IPR003806">
    <property type="entry name" value="ATP-grasp_PylC-type"/>
</dbReference>
<dbReference type="InterPro" id="IPR011761">
    <property type="entry name" value="ATP-grasp"/>
</dbReference>
<keyword evidence="1" id="KW-0067">ATP-binding</keyword>
<dbReference type="AlphaFoldDB" id="A0A844XH80"/>
<evidence type="ECO:0000259" key="2">
    <source>
        <dbReference type="PROSITE" id="PS50975"/>
    </source>
</evidence>
<keyword evidence="4" id="KW-1185">Reference proteome</keyword>
<dbReference type="RefSeq" id="WP_160486569.1">
    <property type="nucleotide sequence ID" value="NZ_WUBR01000003.1"/>
</dbReference>
<dbReference type="EMBL" id="WUBR01000003">
    <property type="protein sequence ID" value="MWV28924.1"/>
    <property type="molecule type" value="Genomic_DNA"/>
</dbReference>
<reference evidence="3 4" key="2">
    <citation type="submission" date="2020-02" db="EMBL/GenBank/DDBJ databases">
        <title>Erythrobacter dongmakensis sp. nov., isolated from a tidal mudflat.</title>
        <authorList>
            <person name="Kim I.S."/>
        </authorList>
    </citation>
    <scope>NUCLEOTIDE SEQUENCE [LARGE SCALE GENOMIC DNA]</scope>
    <source>
        <strain evidence="3 4">GH3-10</strain>
    </source>
</reference>
<proteinExistence type="predicted"/>
<reference evidence="3 4" key="1">
    <citation type="submission" date="2019-12" db="EMBL/GenBank/DDBJ databases">
        <authorList>
            <person name="Lee S.D."/>
        </authorList>
    </citation>
    <scope>NUCLEOTIDE SEQUENCE [LARGE SCALE GENOMIC DNA]</scope>
    <source>
        <strain evidence="3 4">GH3-10</strain>
    </source>
</reference>
<evidence type="ECO:0000313" key="3">
    <source>
        <dbReference type="EMBL" id="MWV28924.1"/>
    </source>
</evidence>
<evidence type="ECO:0000313" key="4">
    <source>
        <dbReference type="Proteomes" id="UP000461409"/>
    </source>
</evidence>
<dbReference type="Gene3D" id="3.30.470.20">
    <property type="entry name" value="ATP-grasp fold, B domain"/>
    <property type="match status" value="1"/>
</dbReference>
<name>A0A844XH80_9SPHN</name>
<organism evidence="3 4">
    <name type="scientific">Aurantiacibacter rhizosphaerae</name>
    <dbReference type="NCBI Taxonomy" id="2691582"/>
    <lineage>
        <taxon>Bacteria</taxon>
        <taxon>Pseudomonadati</taxon>
        <taxon>Pseudomonadota</taxon>
        <taxon>Alphaproteobacteria</taxon>
        <taxon>Sphingomonadales</taxon>
        <taxon>Erythrobacteraceae</taxon>
        <taxon>Aurantiacibacter</taxon>
    </lineage>
</organism>
<dbReference type="Proteomes" id="UP000461409">
    <property type="component" value="Unassembled WGS sequence"/>
</dbReference>
<gene>
    <name evidence="3" type="ORF">GRF63_13510</name>
</gene>
<dbReference type="SUPFAM" id="SSF56059">
    <property type="entry name" value="Glutathione synthetase ATP-binding domain-like"/>
    <property type="match status" value="1"/>
</dbReference>
<comment type="caution">
    <text evidence="3">The sequence shown here is derived from an EMBL/GenBank/DDBJ whole genome shotgun (WGS) entry which is preliminary data.</text>
</comment>
<accession>A0A844XH80</accession>
<dbReference type="SUPFAM" id="SSF51735">
    <property type="entry name" value="NAD(P)-binding Rossmann-fold domains"/>
    <property type="match status" value="1"/>
</dbReference>
<dbReference type="InterPro" id="IPR036291">
    <property type="entry name" value="NAD(P)-bd_dom_sf"/>
</dbReference>
<evidence type="ECO:0000256" key="1">
    <source>
        <dbReference type="PROSITE-ProRule" id="PRU00409"/>
    </source>
</evidence>
<dbReference type="Gene3D" id="3.40.50.20">
    <property type="match status" value="1"/>
</dbReference>
<keyword evidence="1" id="KW-0547">Nucleotide-binding</keyword>
<sequence length="386" mass="42097">MHRRVLITGARAAAALDLARDFNAAGWQVHLADSRPVRMARWSCLALHHHEYPPPIEQREAFRASILALMEREVIDLVVPTCEEVFHLAAPSLHAQLGARLFATDLARLRQLHDKFAFASACREWGLPIPESHLLTHATDVARFAPAAQDWVFKPCFTRFGNAALIGPTSQMLAQIAPTPDVPWLAQRRVSGDEACFYAVAHRGKLVAFAAYKSGWRLDGGASYAFEPLCGSRQQALRDIAERLALRADIHGQFACDAIFDAAGQPFLIECNPRATSGVHLLAGDGALARAIGEGVSCPAQNCCPAYLGPAMLAYGLPHALRRARLGEWFRLLRNGRDAIGRAGDRLPMLGAVADAAGFFRDGRKHSISTTAATTRDIAWNGEDLD</sequence>
<dbReference type="Pfam" id="PF02655">
    <property type="entry name" value="ATP-grasp_3"/>
    <property type="match status" value="1"/>
</dbReference>
<protein>
    <submittedName>
        <fullName evidence="3">ATP-grasp domain-containing protein</fullName>
    </submittedName>
</protein>
<dbReference type="GO" id="GO:0005524">
    <property type="term" value="F:ATP binding"/>
    <property type="evidence" value="ECO:0007669"/>
    <property type="project" value="UniProtKB-UniRule"/>
</dbReference>
<feature type="domain" description="ATP-grasp" evidence="2">
    <location>
        <begin position="119"/>
        <end position="297"/>
    </location>
</feature>
<dbReference type="GO" id="GO:0046872">
    <property type="term" value="F:metal ion binding"/>
    <property type="evidence" value="ECO:0007669"/>
    <property type="project" value="InterPro"/>
</dbReference>
<dbReference type="PROSITE" id="PS50975">
    <property type="entry name" value="ATP_GRASP"/>
    <property type="match status" value="1"/>
</dbReference>